<dbReference type="SMART" id="SM00345">
    <property type="entry name" value="HTH_GNTR"/>
    <property type="match status" value="1"/>
</dbReference>
<evidence type="ECO:0000256" key="1">
    <source>
        <dbReference type="ARBA" id="ARBA00023015"/>
    </source>
</evidence>
<dbReference type="Gene3D" id="1.20.120.530">
    <property type="entry name" value="GntR ligand-binding domain-like"/>
    <property type="match status" value="1"/>
</dbReference>
<dbReference type="InterPro" id="IPR036388">
    <property type="entry name" value="WH-like_DNA-bd_sf"/>
</dbReference>
<keyword evidence="6" id="KW-1185">Reference proteome</keyword>
<dbReference type="SMART" id="SM00895">
    <property type="entry name" value="FCD"/>
    <property type="match status" value="1"/>
</dbReference>
<dbReference type="Gene3D" id="1.10.10.10">
    <property type="entry name" value="Winged helix-like DNA-binding domain superfamily/Winged helix DNA-binding domain"/>
    <property type="match status" value="1"/>
</dbReference>
<dbReference type="Pfam" id="PF07729">
    <property type="entry name" value="FCD"/>
    <property type="match status" value="1"/>
</dbReference>
<dbReference type="PROSITE" id="PS50949">
    <property type="entry name" value="HTH_GNTR"/>
    <property type="match status" value="1"/>
</dbReference>
<dbReference type="InterPro" id="IPR008920">
    <property type="entry name" value="TF_FadR/GntR_C"/>
</dbReference>
<keyword evidence="2" id="KW-0238">DNA-binding</keyword>
<feature type="domain" description="HTH gntR-type" evidence="4">
    <location>
        <begin position="14"/>
        <end position="81"/>
    </location>
</feature>
<dbReference type="PANTHER" id="PTHR43537">
    <property type="entry name" value="TRANSCRIPTIONAL REGULATOR, GNTR FAMILY"/>
    <property type="match status" value="1"/>
</dbReference>
<dbReference type="SUPFAM" id="SSF46785">
    <property type="entry name" value="Winged helix' DNA-binding domain"/>
    <property type="match status" value="1"/>
</dbReference>
<dbReference type="InterPro" id="IPR000524">
    <property type="entry name" value="Tscrpt_reg_HTH_GntR"/>
</dbReference>
<comment type="caution">
    <text evidence="5">The sequence shown here is derived from an EMBL/GenBank/DDBJ whole genome shotgun (WGS) entry which is preliminary data.</text>
</comment>
<dbReference type="EMBL" id="BAAAQY010000013">
    <property type="protein sequence ID" value="GAA2247534.1"/>
    <property type="molecule type" value="Genomic_DNA"/>
</dbReference>
<evidence type="ECO:0000256" key="3">
    <source>
        <dbReference type="ARBA" id="ARBA00023163"/>
    </source>
</evidence>
<keyword evidence="1" id="KW-0805">Transcription regulation</keyword>
<organism evidence="5 6">
    <name type="scientific">Herbiconiux moechotypicola</name>
    <dbReference type="NCBI Taxonomy" id="637393"/>
    <lineage>
        <taxon>Bacteria</taxon>
        <taxon>Bacillati</taxon>
        <taxon>Actinomycetota</taxon>
        <taxon>Actinomycetes</taxon>
        <taxon>Micrococcales</taxon>
        <taxon>Microbacteriaceae</taxon>
        <taxon>Herbiconiux</taxon>
    </lineage>
</organism>
<evidence type="ECO:0000313" key="6">
    <source>
        <dbReference type="Proteomes" id="UP001500929"/>
    </source>
</evidence>
<evidence type="ECO:0000313" key="5">
    <source>
        <dbReference type="EMBL" id="GAA2247534.1"/>
    </source>
</evidence>
<keyword evidence="3" id="KW-0804">Transcription</keyword>
<name>A0ABN3E319_9MICO</name>
<dbReference type="SUPFAM" id="SSF48008">
    <property type="entry name" value="GntR ligand-binding domain-like"/>
    <property type="match status" value="1"/>
</dbReference>
<protein>
    <submittedName>
        <fullName evidence="5">GntR family transcriptional regulator</fullName>
    </submittedName>
</protein>
<dbReference type="InterPro" id="IPR011711">
    <property type="entry name" value="GntR_C"/>
</dbReference>
<gene>
    <name evidence="5" type="ORF">GCM10009851_36220</name>
</gene>
<dbReference type="Pfam" id="PF00392">
    <property type="entry name" value="GntR"/>
    <property type="match status" value="1"/>
</dbReference>
<dbReference type="Proteomes" id="UP001500929">
    <property type="component" value="Unassembled WGS sequence"/>
</dbReference>
<proteinExistence type="predicted"/>
<dbReference type="PANTHER" id="PTHR43537:SF5">
    <property type="entry name" value="UXU OPERON TRANSCRIPTIONAL REGULATOR"/>
    <property type="match status" value="1"/>
</dbReference>
<dbReference type="InterPro" id="IPR036390">
    <property type="entry name" value="WH_DNA-bd_sf"/>
</dbReference>
<accession>A0ABN3E319</accession>
<sequence length="224" mass="24723">MHVSTAIRDSLEPLQVKDVVYLRLRDRIVDHTFTPGESLREVALSELFGVSKTPIREALVRLEQDGLVEIAPYRGARVRVHTADDVRELFDARGILETECVRRAALTGDPDVIASLERNLAETAVALEADDLAAAAAGLDAFDDILFAMLDNKLLAGVFERLSLHLRLIGSLGATAERFAESLEFHRAIVEAIRDHDGAEAARAMRAHIASVRDRQIERLALEP</sequence>
<dbReference type="CDD" id="cd07377">
    <property type="entry name" value="WHTH_GntR"/>
    <property type="match status" value="1"/>
</dbReference>
<reference evidence="5 6" key="1">
    <citation type="journal article" date="2019" name="Int. J. Syst. Evol. Microbiol.">
        <title>The Global Catalogue of Microorganisms (GCM) 10K type strain sequencing project: providing services to taxonomists for standard genome sequencing and annotation.</title>
        <authorList>
            <consortium name="The Broad Institute Genomics Platform"/>
            <consortium name="The Broad Institute Genome Sequencing Center for Infectious Disease"/>
            <person name="Wu L."/>
            <person name="Ma J."/>
        </authorList>
    </citation>
    <scope>NUCLEOTIDE SEQUENCE [LARGE SCALE GENOMIC DNA]</scope>
    <source>
        <strain evidence="5 6">JCM 16117</strain>
    </source>
</reference>
<evidence type="ECO:0000256" key="2">
    <source>
        <dbReference type="ARBA" id="ARBA00023125"/>
    </source>
</evidence>
<evidence type="ECO:0000259" key="4">
    <source>
        <dbReference type="PROSITE" id="PS50949"/>
    </source>
</evidence>